<comment type="caution">
    <text evidence="1">The sequence shown here is derived from an EMBL/GenBank/DDBJ whole genome shotgun (WGS) entry which is preliminary data.</text>
</comment>
<protein>
    <submittedName>
        <fullName evidence="1">Heme oxygenase-like protein</fullName>
    </submittedName>
</protein>
<organism evidence="1 2">
    <name type="scientific">Crepidotus variabilis</name>
    <dbReference type="NCBI Taxonomy" id="179855"/>
    <lineage>
        <taxon>Eukaryota</taxon>
        <taxon>Fungi</taxon>
        <taxon>Dikarya</taxon>
        <taxon>Basidiomycota</taxon>
        <taxon>Agaricomycotina</taxon>
        <taxon>Agaricomycetes</taxon>
        <taxon>Agaricomycetidae</taxon>
        <taxon>Agaricales</taxon>
        <taxon>Agaricineae</taxon>
        <taxon>Crepidotaceae</taxon>
        <taxon>Crepidotus</taxon>
    </lineage>
</organism>
<dbReference type="SUPFAM" id="SSF48613">
    <property type="entry name" value="Heme oxygenase-like"/>
    <property type="match status" value="1"/>
</dbReference>
<dbReference type="PANTHER" id="PTHR41813:SF2">
    <property type="entry name" value="REGULATOR PAB1642, PUTATIVE (AFU_ORTHOLOGUE AFUA_3G11955)-RELATED"/>
    <property type="match status" value="1"/>
</dbReference>
<dbReference type="Proteomes" id="UP000807306">
    <property type="component" value="Unassembled WGS sequence"/>
</dbReference>
<keyword evidence="2" id="KW-1185">Reference proteome</keyword>
<evidence type="ECO:0000313" key="1">
    <source>
        <dbReference type="EMBL" id="KAF9530212.1"/>
    </source>
</evidence>
<dbReference type="Gene3D" id="1.20.910.10">
    <property type="entry name" value="Heme oxygenase-like"/>
    <property type="match status" value="2"/>
</dbReference>
<sequence>MALTLTEHLSSTSAQNKLYIEATQHEFLTLAGQGKLPLDRLALRLSQDRIYAAHAYPRFIGALITRIPFKETDEICGDVEKKNQEILKALTSCLTNIVQEVDFFKQTANMFGMYMDAWEERKEGLVFLWAMEKVYFDAWTYVRKALQTCDAKSESSPAVKKFATNWSSPEFDSFVGSLADMINDIKPGTAEWTRGEAVWQRVLELEVTFWPESGEEISMRKRS</sequence>
<dbReference type="CDD" id="cd19357">
    <property type="entry name" value="TenA_E_At3g16990-like"/>
    <property type="match status" value="1"/>
</dbReference>
<dbReference type="InterPro" id="IPR016084">
    <property type="entry name" value="Haem_Oase-like_multi-hlx"/>
</dbReference>
<evidence type="ECO:0000313" key="2">
    <source>
        <dbReference type="Proteomes" id="UP000807306"/>
    </source>
</evidence>
<gene>
    <name evidence="1" type="ORF">CPB83DRAFT_892831</name>
</gene>
<reference evidence="1" key="1">
    <citation type="submission" date="2020-11" db="EMBL/GenBank/DDBJ databases">
        <authorList>
            <consortium name="DOE Joint Genome Institute"/>
            <person name="Ahrendt S."/>
            <person name="Riley R."/>
            <person name="Andreopoulos W."/>
            <person name="Labutti K."/>
            <person name="Pangilinan J."/>
            <person name="Ruiz-Duenas F.J."/>
            <person name="Barrasa J.M."/>
            <person name="Sanchez-Garcia M."/>
            <person name="Camarero S."/>
            <person name="Miyauchi S."/>
            <person name="Serrano A."/>
            <person name="Linde D."/>
            <person name="Babiker R."/>
            <person name="Drula E."/>
            <person name="Ayuso-Fernandez I."/>
            <person name="Pacheco R."/>
            <person name="Padilla G."/>
            <person name="Ferreira P."/>
            <person name="Barriuso J."/>
            <person name="Kellner H."/>
            <person name="Castanera R."/>
            <person name="Alfaro M."/>
            <person name="Ramirez L."/>
            <person name="Pisabarro A.G."/>
            <person name="Kuo A."/>
            <person name="Tritt A."/>
            <person name="Lipzen A."/>
            <person name="He G."/>
            <person name="Yan M."/>
            <person name="Ng V."/>
            <person name="Cullen D."/>
            <person name="Martin F."/>
            <person name="Rosso M.-N."/>
            <person name="Henrissat B."/>
            <person name="Hibbett D."/>
            <person name="Martinez A.T."/>
            <person name="Grigoriev I.V."/>
        </authorList>
    </citation>
    <scope>NUCLEOTIDE SEQUENCE</scope>
    <source>
        <strain evidence="1">CBS 506.95</strain>
    </source>
</reference>
<dbReference type="EMBL" id="MU157841">
    <property type="protein sequence ID" value="KAF9530212.1"/>
    <property type="molecule type" value="Genomic_DNA"/>
</dbReference>
<dbReference type="InterPro" id="IPR053261">
    <property type="entry name" value="Polyketide-peptide_reg"/>
</dbReference>
<dbReference type="AlphaFoldDB" id="A0A9P6EJI8"/>
<dbReference type="PANTHER" id="PTHR41813">
    <property type="entry name" value="REGULATOR PAB1642, PUTATIVE (AFU_ORTHOLOGUE AFUA_3G11955)-RELATED"/>
    <property type="match status" value="1"/>
</dbReference>
<proteinExistence type="predicted"/>
<accession>A0A9P6EJI8</accession>
<dbReference type="OrthoDB" id="37730at2759"/>
<name>A0A9P6EJI8_9AGAR</name>